<protein>
    <recommendedName>
        <fullName evidence="2">LysM domain-containing protein</fullName>
    </recommendedName>
</protein>
<name>A0ABP9JJ33_9MICO</name>
<reference evidence="4" key="1">
    <citation type="journal article" date="2019" name="Int. J. Syst. Evol. Microbiol.">
        <title>The Global Catalogue of Microorganisms (GCM) 10K type strain sequencing project: providing services to taxonomists for standard genome sequencing and annotation.</title>
        <authorList>
            <consortium name="The Broad Institute Genomics Platform"/>
            <consortium name="The Broad Institute Genome Sequencing Center for Infectious Disease"/>
            <person name="Wu L."/>
            <person name="Ma J."/>
        </authorList>
    </citation>
    <scope>NUCLEOTIDE SEQUENCE [LARGE SCALE GENOMIC DNA]</scope>
    <source>
        <strain evidence="4">JCM 17687</strain>
    </source>
</reference>
<keyword evidence="1" id="KW-0472">Membrane</keyword>
<keyword evidence="1" id="KW-1133">Transmembrane helix</keyword>
<evidence type="ECO:0000259" key="2">
    <source>
        <dbReference type="PROSITE" id="PS51782"/>
    </source>
</evidence>
<dbReference type="Proteomes" id="UP001500427">
    <property type="component" value="Unassembled WGS sequence"/>
</dbReference>
<accession>A0ABP9JJ33</accession>
<dbReference type="CDD" id="cd00118">
    <property type="entry name" value="LysM"/>
    <property type="match status" value="1"/>
</dbReference>
<dbReference type="EMBL" id="BAABIW010000020">
    <property type="protein sequence ID" value="GAA5032691.1"/>
    <property type="molecule type" value="Genomic_DNA"/>
</dbReference>
<comment type="caution">
    <text evidence="3">The sequence shown here is derived from an EMBL/GenBank/DDBJ whole genome shotgun (WGS) entry which is preliminary data.</text>
</comment>
<dbReference type="Gene3D" id="3.10.350.10">
    <property type="entry name" value="LysM domain"/>
    <property type="match status" value="1"/>
</dbReference>
<keyword evidence="1" id="KW-0812">Transmembrane</keyword>
<evidence type="ECO:0000256" key="1">
    <source>
        <dbReference type="SAM" id="Phobius"/>
    </source>
</evidence>
<evidence type="ECO:0000313" key="3">
    <source>
        <dbReference type="EMBL" id="GAA5032691.1"/>
    </source>
</evidence>
<feature type="domain" description="LysM" evidence="2">
    <location>
        <begin position="101"/>
        <end position="150"/>
    </location>
</feature>
<organism evidence="3 4">
    <name type="scientific">Terrabacter aeriphilus</name>
    <dbReference type="NCBI Taxonomy" id="515662"/>
    <lineage>
        <taxon>Bacteria</taxon>
        <taxon>Bacillati</taxon>
        <taxon>Actinomycetota</taxon>
        <taxon>Actinomycetes</taxon>
        <taxon>Micrococcales</taxon>
        <taxon>Intrasporangiaceae</taxon>
        <taxon>Terrabacter</taxon>
    </lineage>
</organism>
<proteinExistence type="predicted"/>
<sequence>MDPELGEVTMSATVLTAVRPIATQEQQAASGPQGRPRLVSVPTGREAGRAARAARAARDARVPMRLTRFGRLVVSLLVASVVALLAVGLAGQLASATGEPRTLTVQPGQTLSGIAARELPGLSRADGVLELQLANGLSSSQVHAGQQLVVPGP</sequence>
<dbReference type="InterPro" id="IPR036779">
    <property type="entry name" value="LysM_dom_sf"/>
</dbReference>
<dbReference type="SMART" id="SM00257">
    <property type="entry name" value="LysM"/>
    <property type="match status" value="1"/>
</dbReference>
<dbReference type="InterPro" id="IPR018392">
    <property type="entry name" value="LysM"/>
</dbReference>
<feature type="transmembrane region" description="Helical" evidence="1">
    <location>
        <begin position="72"/>
        <end position="94"/>
    </location>
</feature>
<keyword evidence="4" id="KW-1185">Reference proteome</keyword>
<dbReference type="Pfam" id="PF01476">
    <property type="entry name" value="LysM"/>
    <property type="match status" value="1"/>
</dbReference>
<dbReference type="PROSITE" id="PS51782">
    <property type="entry name" value="LYSM"/>
    <property type="match status" value="1"/>
</dbReference>
<gene>
    <name evidence="3" type="ORF">GCM10023258_31920</name>
</gene>
<evidence type="ECO:0000313" key="4">
    <source>
        <dbReference type="Proteomes" id="UP001500427"/>
    </source>
</evidence>